<feature type="compositionally biased region" description="Polar residues" evidence="1">
    <location>
        <begin position="341"/>
        <end position="359"/>
    </location>
</feature>
<sequence length="683" mass="74457">MAPTAITASGHLTRTKTAQLAANSHQSKSQASILVSTPTGKNAGKSTTKSNQIIKDAAGSIKLKHVIVGGETLPGDASDLVLLRCRQIQRFAHSKISSPFKNLITADLLAIANFAQPHWSQKLSEDELDWVPSWIYNARALRGVLSSKSFRALPLPKELHAGHDADQDAEPFPSVGNPPQATLNEPLEIEDADNEQEAETSPSHVRGPVLEDDAAKAGQDVGLFSQCEVAHSQARGQQTAVSEQQNAHLEAPPSVVRELIPQADLHVNEELEPQPAADHGFDHQRGNHSSASSVPPEFREVQHQQDLVQLENQATKPTVISNDSVSPSLYVKPIPQAHIANVSSTNPPRQPGNPSNTVAPETRRQRDAKSQVASQVESWINSIPDVTHDLESPAIPSTSAVPTTTFVSNHPSDLVSKEAGKTTPMRSGGEAIALQTVRSPVTAPKKVTFARIDTPDPSIRSPEKTEETQIPFVRLRAAILAFLNPTSELSGDECADTQGLGGVVGHGRDAAIRAAVIEVLEMSIAYAFNEGRPCAMELTEHIRTVQSLFLKFFESCTAANKGKSTLQEVYLLATDLNQAVICLEHVVNNSYQKYDNKDQPHQKDVNVHDVNEPSPGLSSLNAYLADDQKARELANSKEKMEILGSFQERKAYTQESRMVFRAWMAQNATRKLNSREDRKRESR</sequence>
<gene>
    <name evidence="2" type="ORF">BD289DRAFT_484676</name>
</gene>
<evidence type="ECO:0000256" key="1">
    <source>
        <dbReference type="SAM" id="MobiDB-lite"/>
    </source>
</evidence>
<proteinExistence type="predicted"/>
<reference evidence="2 3" key="1">
    <citation type="journal article" date="2018" name="Mycol. Prog.">
        <title>Coniella lustricola, a new species from submerged detritus.</title>
        <authorList>
            <person name="Raudabaugh D.B."/>
            <person name="Iturriaga T."/>
            <person name="Carver A."/>
            <person name="Mondo S."/>
            <person name="Pangilinan J."/>
            <person name="Lipzen A."/>
            <person name="He G."/>
            <person name="Amirebrahimi M."/>
            <person name="Grigoriev I.V."/>
            <person name="Miller A.N."/>
        </authorList>
    </citation>
    <scope>NUCLEOTIDE SEQUENCE [LARGE SCALE GENOMIC DNA]</scope>
    <source>
        <strain evidence="2 3">B22-T-1</strain>
    </source>
</reference>
<accession>A0A2T3A156</accession>
<dbReference type="EMBL" id="KZ678515">
    <property type="protein sequence ID" value="PSR80916.1"/>
    <property type="molecule type" value="Genomic_DNA"/>
</dbReference>
<feature type="region of interest" description="Disordered" evidence="1">
    <location>
        <begin position="162"/>
        <end position="183"/>
    </location>
</feature>
<dbReference type="Proteomes" id="UP000241462">
    <property type="component" value="Unassembled WGS sequence"/>
</dbReference>
<feature type="region of interest" description="Disordered" evidence="1">
    <location>
        <begin position="275"/>
        <end position="301"/>
    </location>
</feature>
<feature type="compositionally biased region" description="Polar residues" evidence="1">
    <location>
        <begin position="402"/>
        <end position="411"/>
    </location>
</feature>
<dbReference type="InParanoid" id="A0A2T3A156"/>
<organism evidence="2 3">
    <name type="scientific">Coniella lustricola</name>
    <dbReference type="NCBI Taxonomy" id="2025994"/>
    <lineage>
        <taxon>Eukaryota</taxon>
        <taxon>Fungi</taxon>
        <taxon>Dikarya</taxon>
        <taxon>Ascomycota</taxon>
        <taxon>Pezizomycotina</taxon>
        <taxon>Sordariomycetes</taxon>
        <taxon>Sordariomycetidae</taxon>
        <taxon>Diaporthales</taxon>
        <taxon>Schizoparmaceae</taxon>
        <taxon>Coniella</taxon>
    </lineage>
</organism>
<evidence type="ECO:0000313" key="2">
    <source>
        <dbReference type="EMBL" id="PSR80916.1"/>
    </source>
</evidence>
<protein>
    <submittedName>
        <fullName evidence="2">Uncharacterized protein</fullName>
    </submittedName>
</protein>
<dbReference type="AlphaFoldDB" id="A0A2T3A156"/>
<name>A0A2T3A156_9PEZI</name>
<feature type="region of interest" description="Disordered" evidence="1">
    <location>
        <begin position="402"/>
        <end position="426"/>
    </location>
</feature>
<feature type="region of interest" description="Disordered" evidence="1">
    <location>
        <begin position="22"/>
        <end position="48"/>
    </location>
</feature>
<keyword evidence="3" id="KW-1185">Reference proteome</keyword>
<feature type="region of interest" description="Disordered" evidence="1">
    <location>
        <begin position="340"/>
        <end position="375"/>
    </location>
</feature>
<evidence type="ECO:0000313" key="3">
    <source>
        <dbReference type="Proteomes" id="UP000241462"/>
    </source>
</evidence>